<evidence type="ECO:0000256" key="1">
    <source>
        <dbReference type="ARBA" id="ARBA00004752"/>
    </source>
</evidence>
<keyword evidence="6 9" id="KW-0133">Cell shape</keyword>
<evidence type="ECO:0000313" key="13">
    <source>
        <dbReference type="Proteomes" id="UP000570851"/>
    </source>
</evidence>
<evidence type="ECO:0000256" key="6">
    <source>
        <dbReference type="ARBA" id="ARBA00022960"/>
    </source>
</evidence>
<dbReference type="InterPro" id="IPR050979">
    <property type="entry name" value="LD-transpeptidase"/>
</dbReference>
<feature type="compositionally biased region" description="Polar residues" evidence="10">
    <location>
        <begin position="74"/>
        <end position="111"/>
    </location>
</feature>
<feature type="active site" description="Proton donor/acceptor" evidence="9">
    <location>
        <position position="231"/>
    </location>
</feature>
<evidence type="ECO:0000256" key="5">
    <source>
        <dbReference type="ARBA" id="ARBA00022801"/>
    </source>
</evidence>
<evidence type="ECO:0000256" key="2">
    <source>
        <dbReference type="ARBA" id="ARBA00005992"/>
    </source>
</evidence>
<evidence type="ECO:0000256" key="8">
    <source>
        <dbReference type="ARBA" id="ARBA00023316"/>
    </source>
</evidence>
<dbReference type="CDD" id="cd16913">
    <property type="entry name" value="YkuD_like"/>
    <property type="match status" value="1"/>
</dbReference>
<dbReference type="Proteomes" id="UP000570851">
    <property type="component" value="Unassembled WGS sequence"/>
</dbReference>
<dbReference type="PANTHER" id="PTHR30582:SF24">
    <property type="entry name" value="L,D-TRANSPEPTIDASE ERFK_SRFK-RELATED"/>
    <property type="match status" value="1"/>
</dbReference>
<keyword evidence="5" id="KW-0378">Hydrolase</keyword>
<evidence type="ECO:0000259" key="11">
    <source>
        <dbReference type="PROSITE" id="PS52029"/>
    </source>
</evidence>
<dbReference type="PROSITE" id="PS52029">
    <property type="entry name" value="LD_TPASE"/>
    <property type="match status" value="1"/>
</dbReference>
<sequence length="272" mass="29751">MAMVRNESVGRMVMFLCFGTAILSLAVHWRITTAQGQFKKPVSTTTNRPGEVYKGGLGETAFGAPAPFGATTPDKLSQPQSSAIKSHNKSDTVSQNVALATNSPKKTQLLTPESRKNADLSDQSQLRLSQPAAHRKTSNKLENAKKEVVVDLSDRRTYVYSGDVVIASYPIAVGKRGWETPTGTFNVSHMEHDPIWRHPITGKVFPAGVDSPLGERWIGFWSDGRNKIGFHGTPDTHLLGTAISHGCLRMRNSDVRLLYDQVEVGTPVIVQD</sequence>
<keyword evidence="4" id="KW-0808">Transferase</keyword>
<gene>
    <name evidence="12" type="ORF">GNE12_05245</name>
</gene>
<evidence type="ECO:0000313" key="12">
    <source>
        <dbReference type="EMBL" id="MBC1301318.1"/>
    </source>
</evidence>
<dbReference type="EMBL" id="JACKZP010000012">
    <property type="protein sequence ID" value="MBC1301318.1"/>
    <property type="molecule type" value="Genomic_DNA"/>
</dbReference>
<comment type="pathway">
    <text evidence="1 9">Cell wall biogenesis; peptidoglycan biosynthesis.</text>
</comment>
<keyword evidence="13" id="KW-1185">Reference proteome</keyword>
<name>A0ABR6S4J6_ANAVA</name>
<comment type="similarity">
    <text evidence="2">Belongs to the YkuD family.</text>
</comment>
<reference evidence="12 13" key="1">
    <citation type="submission" date="2019-11" db="EMBL/GenBank/DDBJ databases">
        <title>Comparison of genomes from free-living endosymbiotic cyanobacteria isolated from Azolla.</title>
        <authorList>
            <person name="Thiel T."/>
            <person name="Pratte B."/>
        </authorList>
    </citation>
    <scope>NUCLEOTIDE SEQUENCE [LARGE SCALE GENOMIC DNA]</scope>
    <source>
        <strain evidence="12 13">N2B</strain>
    </source>
</reference>
<evidence type="ECO:0000256" key="10">
    <source>
        <dbReference type="SAM" id="MobiDB-lite"/>
    </source>
</evidence>
<dbReference type="GeneID" id="58722504"/>
<dbReference type="RefSeq" id="WP_011321587.1">
    <property type="nucleotide sequence ID" value="NZ_JACKZP010000012.1"/>
</dbReference>
<keyword evidence="8 9" id="KW-0961">Cell wall biogenesis/degradation</keyword>
<organism evidence="12 13">
    <name type="scientific">Trichormus variabilis N2B</name>
    <dbReference type="NCBI Taxonomy" id="2681315"/>
    <lineage>
        <taxon>Bacteria</taxon>
        <taxon>Bacillati</taxon>
        <taxon>Cyanobacteriota</taxon>
        <taxon>Cyanophyceae</taxon>
        <taxon>Nostocales</taxon>
        <taxon>Nostocaceae</taxon>
        <taxon>Trichormus</taxon>
    </lineage>
</organism>
<evidence type="ECO:0000256" key="7">
    <source>
        <dbReference type="ARBA" id="ARBA00022984"/>
    </source>
</evidence>
<evidence type="ECO:0000256" key="3">
    <source>
        <dbReference type="ARBA" id="ARBA00022676"/>
    </source>
</evidence>
<evidence type="ECO:0000256" key="4">
    <source>
        <dbReference type="ARBA" id="ARBA00022679"/>
    </source>
</evidence>
<dbReference type="SUPFAM" id="SSF141523">
    <property type="entry name" value="L,D-transpeptidase catalytic domain-like"/>
    <property type="match status" value="1"/>
</dbReference>
<accession>A0ABR6S4J6</accession>
<protein>
    <submittedName>
        <fullName evidence="12">L,D-transpeptidase</fullName>
    </submittedName>
</protein>
<comment type="caution">
    <text evidence="12">The sequence shown here is derived from an EMBL/GenBank/DDBJ whole genome shotgun (WGS) entry which is preliminary data.</text>
</comment>
<dbReference type="PANTHER" id="PTHR30582">
    <property type="entry name" value="L,D-TRANSPEPTIDASE"/>
    <property type="match status" value="1"/>
</dbReference>
<keyword evidence="3" id="KW-0328">Glycosyltransferase</keyword>
<feature type="domain" description="L,D-TPase catalytic" evidence="11">
    <location>
        <begin position="146"/>
        <end position="271"/>
    </location>
</feature>
<feature type="region of interest" description="Disordered" evidence="10">
    <location>
        <begin position="64"/>
        <end position="140"/>
    </location>
</feature>
<feature type="active site" description="Nucleophile" evidence="9">
    <location>
        <position position="247"/>
    </location>
</feature>
<dbReference type="Pfam" id="PF03734">
    <property type="entry name" value="YkuD"/>
    <property type="match status" value="1"/>
</dbReference>
<proteinExistence type="inferred from homology"/>
<dbReference type="InterPro" id="IPR005490">
    <property type="entry name" value="LD_TPept_cat_dom"/>
</dbReference>
<evidence type="ECO:0000256" key="9">
    <source>
        <dbReference type="PROSITE-ProRule" id="PRU01373"/>
    </source>
</evidence>
<keyword evidence="7 9" id="KW-0573">Peptidoglycan synthesis</keyword>
<dbReference type="InterPro" id="IPR038063">
    <property type="entry name" value="Transpep_catalytic_dom"/>
</dbReference>
<dbReference type="Gene3D" id="2.40.440.10">
    <property type="entry name" value="L,D-transpeptidase catalytic domain-like"/>
    <property type="match status" value="1"/>
</dbReference>